<dbReference type="Pfam" id="PF14279">
    <property type="entry name" value="HNH_5"/>
    <property type="match status" value="1"/>
</dbReference>
<dbReference type="AlphaFoldDB" id="A0A4R0N4Z1"/>
<accession>A0A4R0N4Z1</accession>
<name>A0A4R0N4Z1_9SPHI</name>
<dbReference type="OrthoDB" id="255953at2"/>
<reference evidence="2 3" key="1">
    <citation type="submission" date="2019-02" db="EMBL/GenBank/DDBJ databases">
        <title>Pedobacter sp. RP-3-8 sp. nov., isolated from Arctic soil.</title>
        <authorList>
            <person name="Dahal R.H."/>
        </authorList>
    </citation>
    <scope>NUCLEOTIDE SEQUENCE [LARGE SCALE GENOMIC DNA]</scope>
    <source>
        <strain evidence="2 3">RP-3-8</strain>
    </source>
</reference>
<evidence type="ECO:0000313" key="2">
    <source>
        <dbReference type="EMBL" id="TCC95019.1"/>
    </source>
</evidence>
<dbReference type="Proteomes" id="UP000291117">
    <property type="component" value="Unassembled WGS sequence"/>
</dbReference>
<dbReference type="InterPro" id="IPR029471">
    <property type="entry name" value="HNH_5"/>
</dbReference>
<evidence type="ECO:0000313" key="3">
    <source>
        <dbReference type="Proteomes" id="UP000291117"/>
    </source>
</evidence>
<feature type="domain" description="HNH endonuclease 5" evidence="1">
    <location>
        <begin position="45"/>
        <end position="89"/>
    </location>
</feature>
<proteinExistence type="predicted"/>
<dbReference type="EMBL" id="SJSM01000010">
    <property type="protein sequence ID" value="TCC95019.1"/>
    <property type="molecule type" value="Genomic_DNA"/>
</dbReference>
<evidence type="ECO:0000259" key="1">
    <source>
        <dbReference type="Pfam" id="PF14279"/>
    </source>
</evidence>
<keyword evidence="3" id="KW-1185">Reference proteome</keyword>
<organism evidence="2 3">
    <name type="scientific">Pedobacter hiemivivus</name>
    <dbReference type="NCBI Taxonomy" id="2530454"/>
    <lineage>
        <taxon>Bacteria</taxon>
        <taxon>Pseudomonadati</taxon>
        <taxon>Bacteroidota</taxon>
        <taxon>Sphingobacteriia</taxon>
        <taxon>Sphingobacteriales</taxon>
        <taxon>Sphingobacteriaceae</taxon>
        <taxon>Pedobacter</taxon>
    </lineage>
</organism>
<protein>
    <recommendedName>
        <fullName evidence="1">HNH endonuclease 5 domain-containing protein</fullName>
    </recommendedName>
</protein>
<dbReference type="RefSeq" id="WP_131610167.1">
    <property type="nucleotide sequence ID" value="NZ_SJSM01000010.1"/>
</dbReference>
<comment type="caution">
    <text evidence="2">The sequence shown here is derived from an EMBL/GenBank/DDBJ whole genome shotgun (WGS) entry which is preliminary data.</text>
</comment>
<sequence>MKLFKTYIGEKENMRLFLSKYEEQLTYEAPTSKPKGRVPKNERFCRFCQKKSPDVTFKNEPHIIPELLGKNFGVSDFECDLCNEYYGKFETDFAYYLGLLRSFYFVKGKGNVPTFKSPNESLIARMETLQSGTKGMGITDFTSEGFDINIETGRTTITYIKHSYTPIKVFKCLLKIALSILPFSDFRFYGEILHFMSNDENHEYYVQFAKVWSYETNVRRIKPACYIFRRRNNVDDVPKHVFMLYFENMIYEFFIPRYALDEALYITREFSSYYCPPILLDEPGEINTYGSSIIDFTTTELLQKEKGSIAYQLDPGHFSTAQMIDPLTKEKSPFIPSAIRKITLFQIDENFDKEAFENGEGF</sequence>
<gene>
    <name evidence="2" type="ORF">EZ444_16055</name>
</gene>